<organism evidence="2">
    <name type="scientific">Amorphochlora amoebiformis</name>
    <dbReference type="NCBI Taxonomy" id="1561963"/>
    <lineage>
        <taxon>Eukaryota</taxon>
        <taxon>Sar</taxon>
        <taxon>Rhizaria</taxon>
        <taxon>Cercozoa</taxon>
        <taxon>Chlorarachniophyceae</taxon>
        <taxon>Amorphochlora</taxon>
    </lineage>
</organism>
<feature type="region of interest" description="Disordered" evidence="1">
    <location>
        <begin position="669"/>
        <end position="694"/>
    </location>
</feature>
<proteinExistence type="predicted"/>
<evidence type="ECO:0000256" key="1">
    <source>
        <dbReference type="SAM" id="MobiDB-lite"/>
    </source>
</evidence>
<feature type="compositionally biased region" description="Basic and acidic residues" evidence="1">
    <location>
        <begin position="274"/>
        <end position="285"/>
    </location>
</feature>
<feature type="compositionally biased region" description="Polar residues" evidence="1">
    <location>
        <begin position="221"/>
        <end position="237"/>
    </location>
</feature>
<accession>A0A7S0DLU0</accession>
<feature type="compositionally biased region" description="Basic and acidic residues" evidence="1">
    <location>
        <begin position="393"/>
        <end position="406"/>
    </location>
</feature>
<evidence type="ECO:0000313" key="2">
    <source>
        <dbReference type="EMBL" id="CAD8459056.1"/>
    </source>
</evidence>
<feature type="region of interest" description="Disordered" evidence="1">
    <location>
        <begin position="560"/>
        <end position="594"/>
    </location>
</feature>
<feature type="region of interest" description="Disordered" evidence="1">
    <location>
        <begin position="214"/>
        <end position="377"/>
    </location>
</feature>
<feature type="region of interest" description="Disordered" evidence="1">
    <location>
        <begin position="499"/>
        <end position="542"/>
    </location>
</feature>
<feature type="compositionally biased region" description="Polar residues" evidence="1">
    <location>
        <begin position="329"/>
        <end position="346"/>
    </location>
</feature>
<feature type="compositionally biased region" description="Basic and acidic residues" evidence="1">
    <location>
        <begin position="299"/>
        <end position="310"/>
    </location>
</feature>
<gene>
    <name evidence="2" type="ORF">LAMO00422_LOCUS18008</name>
</gene>
<feature type="compositionally biased region" description="Basic and acidic residues" evidence="1">
    <location>
        <begin position="431"/>
        <end position="445"/>
    </location>
</feature>
<feature type="region of interest" description="Disordered" evidence="1">
    <location>
        <begin position="391"/>
        <end position="472"/>
    </location>
</feature>
<dbReference type="EMBL" id="HBEM01026476">
    <property type="protein sequence ID" value="CAD8459056.1"/>
    <property type="molecule type" value="Transcribed_RNA"/>
</dbReference>
<reference evidence="2" key="1">
    <citation type="submission" date="2021-01" db="EMBL/GenBank/DDBJ databases">
        <authorList>
            <person name="Corre E."/>
            <person name="Pelletier E."/>
            <person name="Niang G."/>
            <person name="Scheremetjew M."/>
            <person name="Finn R."/>
            <person name="Kale V."/>
            <person name="Holt S."/>
            <person name="Cochrane G."/>
            <person name="Meng A."/>
            <person name="Brown T."/>
            <person name="Cohen L."/>
        </authorList>
    </citation>
    <scope>NUCLEOTIDE SEQUENCE</scope>
    <source>
        <strain evidence="2">CCMP2058</strain>
    </source>
</reference>
<feature type="compositionally biased region" description="Polar residues" evidence="1">
    <location>
        <begin position="681"/>
        <end position="694"/>
    </location>
</feature>
<sequence>MAQAEIDSVRDVTTSVDRIHLEIQGEVKRANRLDEKNSPGGNNLLTPAIYSKVARGLSNILEPVRKASNKGSTLMVLVGGMQPAIERAFQEKDPEELIGLLRLLACKLSAYKTRLAERPSKDPFEHSSLVKTLASTIRLISRVEGWRVPYTTTKRFWEILSRNLLTWKHQAKMHQETLQLLEHALPAFNSSISRDNIILFSDLLSEFSRCLSSKTEEKQNNHTPPKSSRSVSNQNPMYYTIPSPASSARDGATRAKDSNEAEDGISVPDSVKLSPEHNQRGKSTSEDNQAQSQSQPQPEPERNQESDQKQAPKVISTSRRGQLEEHSNEASTLTHVDSNSLTNSNVDGGENGGNGELKETKIPPGIGDSDAALLESEPFTEMAMVNNDAAWSPKEKEHYSSIKEDDPPLQEGTLTVKSEHKLSLPINFTNMKDREEGEKRPDRPGDSATGTKPGIQSEVMSPPDKEGRSRSSLKMSAKLYARKLLAVRGSLPVLDLALVGPKGNSRPSSPANISPTKDRSARFSQSPNTARLSPRNRRRDSINTSASLYARKIYQQNSLASGATQSLRNKQSKSHDTRKELGRNISLPAMPNGATLSMSSLRAQTRNPSDRQDRCLTPPSLVSKRRMSVAELMNSKPALPRPRSRRINSWNTSMYAKMLARHHVLHENFGDAEGKGKGKSANASSPNLVESNSS</sequence>
<protein>
    <submittedName>
        <fullName evidence="2">Uncharacterized protein</fullName>
    </submittedName>
</protein>
<name>A0A7S0DLU0_9EUKA</name>
<feature type="compositionally biased region" description="Polar residues" evidence="1">
    <location>
        <begin position="560"/>
        <end position="569"/>
    </location>
</feature>
<dbReference type="AlphaFoldDB" id="A0A7S0DLU0"/>
<feature type="compositionally biased region" description="Polar residues" evidence="1">
    <location>
        <begin position="522"/>
        <end position="531"/>
    </location>
</feature>
<feature type="compositionally biased region" description="Polar residues" evidence="1">
    <location>
        <begin position="505"/>
        <end position="515"/>
    </location>
</feature>
<feature type="compositionally biased region" description="Basic and acidic residues" evidence="1">
    <location>
        <begin position="573"/>
        <end position="582"/>
    </location>
</feature>